<feature type="transmembrane region" description="Helical" evidence="9">
    <location>
        <begin position="242"/>
        <end position="266"/>
    </location>
</feature>
<comment type="subcellular location">
    <subcellularLocation>
        <location evidence="1">Cell inner membrane</location>
        <topology evidence="1">Multi-pass membrane protein</topology>
    </subcellularLocation>
</comment>
<evidence type="ECO:0000256" key="7">
    <source>
        <dbReference type="ARBA" id="ARBA00023136"/>
    </source>
</evidence>
<dbReference type="PANTHER" id="PTHR30574:SF1">
    <property type="entry name" value="SULPHUR TRANSPORT DOMAIN-CONTAINING PROTEIN"/>
    <property type="match status" value="1"/>
</dbReference>
<dbReference type="PANTHER" id="PTHR30574">
    <property type="entry name" value="INNER MEMBRANE PROTEIN YEDE"/>
    <property type="match status" value="1"/>
</dbReference>
<evidence type="ECO:0000256" key="9">
    <source>
        <dbReference type="SAM" id="Phobius"/>
    </source>
</evidence>
<accession>A0ABX8UIJ7</accession>
<feature type="transmembrane region" description="Helical" evidence="9">
    <location>
        <begin position="95"/>
        <end position="115"/>
    </location>
</feature>
<evidence type="ECO:0000256" key="8">
    <source>
        <dbReference type="ARBA" id="ARBA00035655"/>
    </source>
</evidence>
<evidence type="ECO:0000256" key="1">
    <source>
        <dbReference type="ARBA" id="ARBA00004429"/>
    </source>
</evidence>
<keyword evidence="2" id="KW-0813">Transport</keyword>
<evidence type="ECO:0000256" key="6">
    <source>
        <dbReference type="ARBA" id="ARBA00022989"/>
    </source>
</evidence>
<dbReference type="EMBL" id="CP080095">
    <property type="protein sequence ID" value="QYD67167.1"/>
    <property type="molecule type" value="Genomic_DNA"/>
</dbReference>
<gene>
    <name evidence="10" type="ORF">KZJ38_12260</name>
</gene>
<evidence type="ECO:0000256" key="4">
    <source>
        <dbReference type="ARBA" id="ARBA00022519"/>
    </source>
</evidence>
<evidence type="ECO:0000256" key="5">
    <source>
        <dbReference type="ARBA" id="ARBA00022692"/>
    </source>
</evidence>
<proteinExistence type="inferred from homology"/>
<feature type="transmembrane region" description="Helical" evidence="9">
    <location>
        <begin position="197"/>
        <end position="221"/>
    </location>
</feature>
<reference evidence="10 11" key="1">
    <citation type="submission" date="2021-07" db="EMBL/GenBank/DDBJ databases">
        <title>Paraburkholderia edwinii protects Aspergillus sp. from phenazines by acting as a toxin sponge.</title>
        <authorList>
            <person name="Dahlstrom K.M."/>
            <person name="Newman D.K."/>
        </authorList>
    </citation>
    <scope>NUCLEOTIDE SEQUENCE [LARGE SCALE GENOMIC DNA]</scope>
    <source>
        <strain evidence="10 11">Pe01</strain>
    </source>
</reference>
<keyword evidence="6 9" id="KW-1133">Transmembrane helix</keyword>
<feature type="transmembrane region" description="Helical" evidence="9">
    <location>
        <begin position="372"/>
        <end position="399"/>
    </location>
</feature>
<sequence>MKERTNSFRGENELELTGNLDGGQRRVNRLALAITASLVVVSCVYLALLVSNRQSALFGIGVLIGITLYHGSFSFPSAWRQFIVERRGSDIRAHALMLAVGAGLFLPVLAAGTLFGTKVSAAAAPVSVSVFCGAFISGIGMQLSSRCACGTLYSANGGGISMIVTLFAFIAGSVLGTAHMVYWSVLPSLGSLTFGDTFGAVPALALSWIVLGGISILTVVVERRRHGTGAPPPISVSSQHSLVHGPWPLAAAALLLAVLNFATLAVSGQAWRVTSAFALWGAKAVSATGIKVARWPYWASYDNAVALAAPLSHDVPTVMNVGIMLGAMMAAALAGRYAPVWRVPLRPLLAAAFGGLMLGYGARLAYGSNVGAYFSGIVSASAHGWLWLLAAFAGSAVGIRLRPRLGLPIESGVPASDR</sequence>
<evidence type="ECO:0000313" key="11">
    <source>
        <dbReference type="Proteomes" id="UP000826462"/>
    </source>
</evidence>
<feature type="transmembrane region" description="Helical" evidence="9">
    <location>
        <begin position="347"/>
        <end position="366"/>
    </location>
</feature>
<comment type="similarity">
    <text evidence="8">Belongs to the TsuA/YedE (TC 9.B.102) family.</text>
</comment>
<feature type="transmembrane region" description="Helical" evidence="9">
    <location>
        <begin position="162"/>
        <end position="185"/>
    </location>
</feature>
<organism evidence="10 11">
    <name type="scientific">Paraburkholderia edwinii</name>
    <dbReference type="NCBI Taxonomy" id="2861782"/>
    <lineage>
        <taxon>Bacteria</taxon>
        <taxon>Pseudomonadati</taxon>
        <taxon>Pseudomonadota</taxon>
        <taxon>Betaproteobacteria</taxon>
        <taxon>Burkholderiales</taxon>
        <taxon>Burkholderiaceae</taxon>
        <taxon>Paraburkholderia</taxon>
    </lineage>
</organism>
<evidence type="ECO:0000256" key="2">
    <source>
        <dbReference type="ARBA" id="ARBA00022448"/>
    </source>
</evidence>
<keyword evidence="4" id="KW-0997">Cell inner membrane</keyword>
<feature type="transmembrane region" description="Helical" evidence="9">
    <location>
        <begin position="317"/>
        <end position="335"/>
    </location>
</feature>
<feature type="transmembrane region" description="Helical" evidence="9">
    <location>
        <begin position="56"/>
        <end position="75"/>
    </location>
</feature>
<dbReference type="InterPro" id="IPR007272">
    <property type="entry name" value="Sulf_transp_TsuA/YedE"/>
</dbReference>
<evidence type="ECO:0000256" key="3">
    <source>
        <dbReference type="ARBA" id="ARBA00022475"/>
    </source>
</evidence>
<feature type="transmembrane region" description="Helical" evidence="9">
    <location>
        <begin position="30"/>
        <end position="50"/>
    </location>
</feature>
<keyword evidence="5 9" id="KW-0812">Transmembrane</keyword>
<dbReference type="Proteomes" id="UP000826462">
    <property type="component" value="Chromosome 1"/>
</dbReference>
<dbReference type="Pfam" id="PF04143">
    <property type="entry name" value="Sulf_transp"/>
    <property type="match status" value="1"/>
</dbReference>
<keyword evidence="11" id="KW-1185">Reference proteome</keyword>
<name>A0ABX8UIJ7_9BURK</name>
<keyword evidence="3" id="KW-1003">Cell membrane</keyword>
<keyword evidence="7 9" id="KW-0472">Membrane</keyword>
<feature type="transmembrane region" description="Helical" evidence="9">
    <location>
        <begin position="121"/>
        <end position="141"/>
    </location>
</feature>
<protein>
    <submittedName>
        <fullName evidence="10">YeeE/YedE family protein</fullName>
    </submittedName>
</protein>
<evidence type="ECO:0000313" key="10">
    <source>
        <dbReference type="EMBL" id="QYD67167.1"/>
    </source>
</evidence>